<name>A0A7I7UM49_MYCPV</name>
<proteinExistence type="inferred from homology"/>
<reference evidence="2 3" key="1">
    <citation type="journal article" date="2019" name="Emerg. Microbes Infect.">
        <title>Comprehensive subspecies identification of 175 nontuberculous mycobacteria species based on 7547 genomic profiles.</title>
        <authorList>
            <person name="Matsumoto Y."/>
            <person name="Kinjo T."/>
            <person name="Motooka D."/>
            <person name="Nabeya D."/>
            <person name="Jung N."/>
            <person name="Uechi K."/>
            <person name="Horii T."/>
            <person name="Iida T."/>
            <person name="Fujita J."/>
            <person name="Nakamura S."/>
        </authorList>
    </citation>
    <scope>NUCLEOTIDE SEQUENCE [LARGE SCALE GENOMIC DNA]</scope>
    <source>
        <strain evidence="2 3">JCM 6370</strain>
    </source>
</reference>
<evidence type="ECO:0000256" key="1">
    <source>
        <dbReference type="ARBA" id="ARBA00005254"/>
    </source>
</evidence>
<accession>A0A7I7UM49</accession>
<keyword evidence="3" id="KW-1185">Reference proteome</keyword>
<evidence type="ECO:0000313" key="3">
    <source>
        <dbReference type="Proteomes" id="UP000467252"/>
    </source>
</evidence>
<organism evidence="2 3">
    <name type="scientific">Mycolicibacterium pulveris</name>
    <name type="common">Mycobacterium pulveris</name>
    <dbReference type="NCBI Taxonomy" id="36813"/>
    <lineage>
        <taxon>Bacteria</taxon>
        <taxon>Bacillati</taxon>
        <taxon>Actinomycetota</taxon>
        <taxon>Actinomycetes</taxon>
        <taxon>Mycobacteriales</taxon>
        <taxon>Mycobacteriaceae</taxon>
        <taxon>Mycolicibacterium</taxon>
    </lineage>
</organism>
<dbReference type="Proteomes" id="UP000467252">
    <property type="component" value="Chromosome"/>
</dbReference>
<protein>
    <submittedName>
        <fullName evidence="2">Enoyl-CoA hydratase</fullName>
    </submittedName>
</protein>
<sequence>MNAVALAVDGPIGRITLNRPERMNSVTVTLATELEDALRELGRRDDVNVVVLRGAGGNFCAGGDFDEVTRLRAAGAEALEALFVAFRRACATIADIAVPVVAAVEGVAAAGGFELMQTADIVLVSESARISDNHIRFGMIPGGGSTARLPRLIGRQQAIATLLSGDRLTGSDAVTHGLAYRAYPQNVFDERVEAFLTALAGRSRRAVTTIKHLVDSGLRGTLEQALNRELEAVVDHIIDDGATSAAAFDSRKASS</sequence>
<dbReference type="RefSeq" id="WP_235674549.1">
    <property type="nucleotide sequence ID" value="NZ_AP022599.1"/>
</dbReference>
<dbReference type="Gene3D" id="3.90.226.10">
    <property type="entry name" value="2-enoyl-CoA Hydratase, Chain A, domain 1"/>
    <property type="match status" value="1"/>
</dbReference>
<dbReference type="InterPro" id="IPR029045">
    <property type="entry name" value="ClpP/crotonase-like_dom_sf"/>
</dbReference>
<dbReference type="PANTHER" id="PTHR43802">
    <property type="entry name" value="ENOYL-COA HYDRATASE"/>
    <property type="match status" value="1"/>
</dbReference>
<dbReference type="CDD" id="cd06558">
    <property type="entry name" value="crotonase-like"/>
    <property type="match status" value="1"/>
</dbReference>
<dbReference type="SUPFAM" id="SSF52096">
    <property type="entry name" value="ClpP/crotonase"/>
    <property type="match status" value="1"/>
</dbReference>
<dbReference type="GO" id="GO:0003824">
    <property type="term" value="F:catalytic activity"/>
    <property type="evidence" value="ECO:0007669"/>
    <property type="project" value="UniProtKB-ARBA"/>
</dbReference>
<dbReference type="AlphaFoldDB" id="A0A7I7UM49"/>
<evidence type="ECO:0000313" key="2">
    <source>
        <dbReference type="EMBL" id="BBY81196.1"/>
    </source>
</evidence>
<dbReference type="EMBL" id="AP022599">
    <property type="protein sequence ID" value="BBY81196.1"/>
    <property type="molecule type" value="Genomic_DNA"/>
</dbReference>
<dbReference type="Pfam" id="PF00378">
    <property type="entry name" value="ECH_1"/>
    <property type="match status" value="1"/>
</dbReference>
<dbReference type="PANTHER" id="PTHR43802:SF1">
    <property type="entry name" value="IP11341P-RELATED"/>
    <property type="match status" value="1"/>
</dbReference>
<gene>
    <name evidence="2" type="ORF">MPUL_23540</name>
</gene>
<dbReference type="InterPro" id="IPR001753">
    <property type="entry name" value="Enoyl-CoA_hydra/iso"/>
</dbReference>
<comment type="similarity">
    <text evidence="1">Belongs to the enoyl-CoA hydratase/isomerase family.</text>
</comment>